<feature type="compositionally biased region" description="Pro residues" evidence="6">
    <location>
        <begin position="348"/>
        <end position="363"/>
    </location>
</feature>
<gene>
    <name evidence="10 11" type="primary">LOC117651500</name>
</gene>
<feature type="compositionally biased region" description="Polar residues" evidence="6">
    <location>
        <begin position="394"/>
        <end position="411"/>
    </location>
</feature>
<dbReference type="Pfam" id="PF00168">
    <property type="entry name" value="C2"/>
    <property type="match status" value="1"/>
</dbReference>
<feature type="compositionally biased region" description="Polar residues" evidence="6">
    <location>
        <begin position="277"/>
        <end position="286"/>
    </location>
</feature>
<keyword evidence="9" id="KW-1185">Reference proteome</keyword>
<dbReference type="Gene3D" id="2.60.40.150">
    <property type="entry name" value="C2 domain"/>
    <property type="match status" value="1"/>
</dbReference>
<dbReference type="InterPro" id="IPR037245">
    <property type="entry name" value="FIP-RBD_C_sf"/>
</dbReference>
<dbReference type="RefSeq" id="XP_034251432.1">
    <property type="nucleotide sequence ID" value="XM_034395541.1"/>
</dbReference>
<dbReference type="InterPro" id="IPR035892">
    <property type="entry name" value="C2_domain_sf"/>
</dbReference>
<protein>
    <submittedName>
        <fullName evidence="10 11">Rab11 family-interacting protein 5</fullName>
    </submittedName>
</protein>
<feature type="compositionally biased region" description="Polar residues" evidence="6">
    <location>
        <begin position="477"/>
        <end position="488"/>
    </location>
</feature>
<feature type="region of interest" description="Disordered" evidence="6">
    <location>
        <begin position="471"/>
        <end position="490"/>
    </location>
</feature>
<feature type="domain" description="FIP-RBD" evidence="8">
    <location>
        <begin position="484"/>
        <end position="546"/>
    </location>
</feature>
<dbReference type="Gene3D" id="1.20.5.2440">
    <property type="match status" value="1"/>
</dbReference>
<dbReference type="GO" id="GO:0015031">
    <property type="term" value="P:protein transport"/>
    <property type="evidence" value="ECO:0007669"/>
    <property type="project" value="UniProtKB-KW"/>
</dbReference>
<proteinExistence type="predicted"/>
<feature type="compositionally biased region" description="Basic residues" evidence="6">
    <location>
        <begin position="430"/>
        <end position="440"/>
    </location>
</feature>
<sequence>MWSPTHVQVTVQKARGLLIKGKNGLNDAFVTIALGKEKYQTSVKEKAPTNIEWHEECELEIPKHGNTAEITLTALHRNFLGVDEFLGTVSIPLAEFDVYERPRNRWYTLRGKPGKEKGKDKQRGELEVKVGFIVKAGSLTDLSKKEKHKSSLGQLSHMAQSVGGSLLSIGSLEKKKGLKKLAKSIGAKVGRGSKKQISEEVLPEGSVYQSYGQRIGDADPGVISEGESDDEFRFDELSHKSSGSSLNVHGSTGAHHTPVSGSMENLAGGEFLRRSASGVSNSSHGRNTLGPPSKPPRTLVTNASPLSANPPADEWEQKLYGRKDSPSTDTLKRRSWESPRIPVLNQPQPQPQEDIPPPLPSTPAPVAAAAPSSPALAPSPAVPSSPGLPASPSFNKTLSGLNSAFGSQQSIGSGGTEPERVDDDKEKTKSNLKAKFKNFRMGKEAKSPAPEPPSSANLIADARGERIIVGREKEKNGQSSPQMQSRLSSEVLRRFEDKSREDLIDMILQMEGKAEVQKKRVKDLEDYLDNLLLRVMETTPRILQNPFITCKAQASFS</sequence>
<dbReference type="InterPro" id="IPR019018">
    <property type="entry name" value="Rab-bd_FIP-RBD"/>
</dbReference>
<dbReference type="InterPro" id="IPR000008">
    <property type="entry name" value="C2_dom"/>
</dbReference>
<dbReference type="FunFam" id="2.60.40.150:FF:000151">
    <property type="entry name" value="Rab11 family-interacting protein 1"/>
    <property type="match status" value="1"/>
</dbReference>
<dbReference type="PANTHER" id="PTHR15746">
    <property type="entry name" value="RAB11-RELATED"/>
    <property type="match status" value="1"/>
</dbReference>
<dbReference type="RefSeq" id="XP_034251433.1">
    <property type="nucleotide sequence ID" value="XM_034395542.1"/>
</dbReference>
<name>A0A6P9A0Z5_THRPL</name>
<dbReference type="PANTHER" id="PTHR15746:SF23">
    <property type="entry name" value="RAB11 INTERACTING PROTEIN, ISOFORM A"/>
    <property type="match status" value="1"/>
</dbReference>
<evidence type="ECO:0000256" key="1">
    <source>
        <dbReference type="ARBA" id="ARBA00004172"/>
    </source>
</evidence>
<evidence type="ECO:0000313" key="10">
    <source>
        <dbReference type="RefSeq" id="XP_034251432.1"/>
    </source>
</evidence>
<organism evidence="10">
    <name type="scientific">Thrips palmi</name>
    <name type="common">Melon thrips</name>
    <dbReference type="NCBI Taxonomy" id="161013"/>
    <lineage>
        <taxon>Eukaryota</taxon>
        <taxon>Metazoa</taxon>
        <taxon>Ecdysozoa</taxon>
        <taxon>Arthropoda</taxon>
        <taxon>Hexapoda</taxon>
        <taxon>Insecta</taxon>
        <taxon>Pterygota</taxon>
        <taxon>Neoptera</taxon>
        <taxon>Paraneoptera</taxon>
        <taxon>Thysanoptera</taxon>
        <taxon>Terebrantia</taxon>
        <taxon>Thripoidea</taxon>
        <taxon>Thripidae</taxon>
        <taxon>Thrips</taxon>
    </lineage>
</organism>
<dbReference type="KEGG" id="tpal:117651500"/>
<feature type="compositionally biased region" description="Low complexity" evidence="6">
    <location>
        <begin position="364"/>
        <end position="393"/>
    </location>
</feature>
<accession>A0A6P9A0Z5</accession>
<keyword evidence="5" id="KW-0653">Protein transport</keyword>
<evidence type="ECO:0000256" key="2">
    <source>
        <dbReference type="ARBA" id="ARBA00022448"/>
    </source>
</evidence>
<dbReference type="SMART" id="SM00239">
    <property type="entry name" value="C2"/>
    <property type="match status" value="1"/>
</dbReference>
<evidence type="ECO:0000259" key="7">
    <source>
        <dbReference type="PROSITE" id="PS50004"/>
    </source>
</evidence>
<dbReference type="OrthoDB" id="8956628at2759"/>
<evidence type="ECO:0000259" key="8">
    <source>
        <dbReference type="PROSITE" id="PS51511"/>
    </source>
</evidence>
<dbReference type="Proteomes" id="UP000515158">
    <property type="component" value="Unplaced"/>
</dbReference>
<dbReference type="GO" id="GO:0031267">
    <property type="term" value="F:small GTPase binding"/>
    <property type="evidence" value="ECO:0007669"/>
    <property type="project" value="InterPro"/>
</dbReference>
<dbReference type="GeneID" id="117651500"/>
<evidence type="ECO:0000313" key="9">
    <source>
        <dbReference type="Proteomes" id="UP000515158"/>
    </source>
</evidence>
<dbReference type="PROSITE" id="PS50004">
    <property type="entry name" value="C2"/>
    <property type="match status" value="1"/>
</dbReference>
<dbReference type="SUPFAM" id="SSF49562">
    <property type="entry name" value="C2 domain (Calcium/lipid-binding domain, CaLB)"/>
    <property type="match status" value="1"/>
</dbReference>
<keyword evidence="3" id="KW-0597">Phosphoprotein</keyword>
<evidence type="ECO:0000313" key="11">
    <source>
        <dbReference type="RefSeq" id="XP_034251433.1"/>
    </source>
</evidence>
<reference evidence="10 11" key="1">
    <citation type="submission" date="2025-04" db="UniProtKB">
        <authorList>
            <consortium name="RefSeq"/>
        </authorList>
    </citation>
    <scope>IDENTIFICATION</scope>
    <source>
        <tissue evidence="10 11">Total insect</tissue>
    </source>
</reference>
<feature type="region of interest" description="Disordered" evidence="6">
    <location>
        <begin position="239"/>
        <end position="459"/>
    </location>
</feature>
<evidence type="ECO:0000256" key="3">
    <source>
        <dbReference type="ARBA" id="ARBA00022553"/>
    </source>
</evidence>
<dbReference type="SUPFAM" id="SSF144270">
    <property type="entry name" value="Eferin C-derminal domain-like"/>
    <property type="match status" value="1"/>
</dbReference>
<dbReference type="GO" id="GO:0045055">
    <property type="term" value="P:regulated exocytosis"/>
    <property type="evidence" value="ECO:0007669"/>
    <property type="project" value="TreeGrafter"/>
</dbReference>
<dbReference type="InterPro" id="IPR037789">
    <property type="entry name" value="FIP_classI"/>
</dbReference>
<feature type="compositionally biased region" description="Basic and acidic residues" evidence="6">
    <location>
        <begin position="315"/>
        <end position="337"/>
    </location>
</feature>
<dbReference type="AlphaFoldDB" id="A0A6P9A0Z5"/>
<evidence type="ECO:0000256" key="4">
    <source>
        <dbReference type="ARBA" id="ARBA00022753"/>
    </source>
</evidence>
<feature type="compositionally biased region" description="Polar residues" evidence="6">
    <location>
        <begin position="240"/>
        <end position="250"/>
    </location>
</feature>
<feature type="domain" description="C2" evidence="7">
    <location>
        <begin position="1"/>
        <end position="107"/>
    </location>
</feature>
<evidence type="ECO:0000256" key="5">
    <source>
        <dbReference type="ARBA" id="ARBA00022927"/>
    </source>
</evidence>
<keyword evidence="4" id="KW-0967">Endosome</keyword>
<dbReference type="CTD" id="32850"/>
<feature type="compositionally biased region" description="Basic and acidic residues" evidence="6">
    <location>
        <begin position="417"/>
        <end position="429"/>
    </location>
</feature>
<evidence type="ECO:0000256" key="6">
    <source>
        <dbReference type="SAM" id="MobiDB-lite"/>
    </source>
</evidence>
<dbReference type="Pfam" id="PF09457">
    <property type="entry name" value="RBD-FIP"/>
    <property type="match status" value="1"/>
</dbReference>
<dbReference type="GO" id="GO:0055037">
    <property type="term" value="C:recycling endosome"/>
    <property type="evidence" value="ECO:0007669"/>
    <property type="project" value="UniProtKB-SubCell"/>
</dbReference>
<dbReference type="PROSITE" id="PS51511">
    <property type="entry name" value="FIP_RBD"/>
    <property type="match status" value="1"/>
</dbReference>
<comment type="subcellular location">
    <subcellularLocation>
        <location evidence="1">Recycling endosome</location>
    </subcellularLocation>
</comment>
<keyword evidence="2" id="KW-0813">Transport</keyword>